<evidence type="ECO:0000256" key="6">
    <source>
        <dbReference type="ARBA" id="ARBA00022840"/>
    </source>
</evidence>
<dbReference type="GO" id="GO:0000307">
    <property type="term" value="C:cyclin-dependent protein kinase holoenzyme complex"/>
    <property type="evidence" value="ECO:0007669"/>
    <property type="project" value="TreeGrafter"/>
</dbReference>
<dbReference type="SUPFAM" id="SSF56112">
    <property type="entry name" value="Protein kinase-like (PK-like)"/>
    <property type="match status" value="1"/>
</dbReference>
<comment type="similarity">
    <text evidence="1">Belongs to the protein kinase superfamily. CMGC Ser/Thr protein kinase family. CDC2/CDKX subfamily.</text>
</comment>
<evidence type="ECO:0000256" key="8">
    <source>
        <dbReference type="ARBA" id="ARBA00039612"/>
    </source>
</evidence>
<dbReference type="PANTHER" id="PTHR24056:SF546">
    <property type="entry name" value="CYCLIN-DEPENDENT KINASE 12"/>
    <property type="match status" value="1"/>
</dbReference>
<dbReference type="PANTHER" id="PTHR24056">
    <property type="entry name" value="CELL DIVISION PROTEIN KINASE"/>
    <property type="match status" value="1"/>
</dbReference>
<feature type="non-terminal residue" evidence="12">
    <location>
        <position position="1"/>
    </location>
</feature>
<dbReference type="Proteomes" id="UP001165122">
    <property type="component" value="Unassembled WGS sequence"/>
</dbReference>
<dbReference type="InterPro" id="IPR050108">
    <property type="entry name" value="CDK"/>
</dbReference>
<evidence type="ECO:0000256" key="2">
    <source>
        <dbReference type="ARBA" id="ARBA00022527"/>
    </source>
</evidence>
<evidence type="ECO:0000256" key="3">
    <source>
        <dbReference type="ARBA" id="ARBA00022679"/>
    </source>
</evidence>
<comment type="subunit">
    <text evidence="7">May form a complex composed of at least the catalytic subunit CRK2 and a cyclin.</text>
</comment>
<protein>
    <recommendedName>
        <fullName evidence="8">Cyclin-dependent kinase 2 homolog</fullName>
    </recommendedName>
    <alternativeName>
        <fullName evidence="9">Cell division control protein 2 homolog</fullName>
    </alternativeName>
    <alternativeName>
        <fullName evidence="10">cdc2-related kinase 2</fullName>
    </alternativeName>
</protein>
<reference evidence="13" key="1">
    <citation type="journal article" date="2023" name="Commun. Biol.">
        <title>Genome analysis of Parmales, the sister group of diatoms, reveals the evolutionary specialization of diatoms from phago-mixotrophs to photoautotrophs.</title>
        <authorList>
            <person name="Ban H."/>
            <person name="Sato S."/>
            <person name="Yoshikawa S."/>
            <person name="Yamada K."/>
            <person name="Nakamura Y."/>
            <person name="Ichinomiya M."/>
            <person name="Sato N."/>
            <person name="Blanc-Mathieu R."/>
            <person name="Endo H."/>
            <person name="Kuwata A."/>
            <person name="Ogata H."/>
        </authorList>
    </citation>
    <scope>NUCLEOTIDE SEQUENCE [LARGE SCALE GENOMIC DNA]</scope>
    <source>
        <strain evidence="13">NIES 3700</strain>
    </source>
</reference>
<evidence type="ECO:0000259" key="11">
    <source>
        <dbReference type="PROSITE" id="PS50011"/>
    </source>
</evidence>
<dbReference type="PROSITE" id="PS50011">
    <property type="entry name" value="PROTEIN_KINASE_DOM"/>
    <property type="match status" value="1"/>
</dbReference>
<evidence type="ECO:0000313" key="13">
    <source>
        <dbReference type="Proteomes" id="UP001165122"/>
    </source>
</evidence>
<dbReference type="GO" id="GO:0008353">
    <property type="term" value="F:RNA polymerase II CTD heptapeptide repeat kinase activity"/>
    <property type="evidence" value="ECO:0007669"/>
    <property type="project" value="TreeGrafter"/>
</dbReference>
<evidence type="ECO:0000256" key="4">
    <source>
        <dbReference type="ARBA" id="ARBA00022741"/>
    </source>
</evidence>
<dbReference type="GO" id="GO:0032968">
    <property type="term" value="P:positive regulation of transcription elongation by RNA polymerase II"/>
    <property type="evidence" value="ECO:0007669"/>
    <property type="project" value="TreeGrafter"/>
</dbReference>
<dbReference type="EMBL" id="BRXW01000129">
    <property type="protein sequence ID" value="GMI08729.1"/>
    <property type="molecule type" value="Genomic_DNA"/>
</dbReference>
<accession>A0A9W7CPK2</accession>
<keyword evidence="6" id="KW-0067">ATP-binding</keyword>
<name>A0A9W7CPK2_9STRA</name>
<evidence type="ECO:0000256" key="10">
    <source>
        <dbReference type="ARBA" id="ARBA00042858"/>
    </source>
</evidence>
<keyword evidence="13" id="KW-1185">Reference proteome</keyword>
<sequence>QTPVTLFLAFDYLSYDLFALLRTPNFALKLEHIKGWSYQLIRGLFYAHSKGYIHRDIKSANILVSSAGVVKIADWGLARSFPPSDSVKRLTLNVITLWYRPPELLLGRKNYDQKVDVWSAGCVIAEMFKNKGSLFQGADDPLQIREIWDLLGVPSPTSWAATGECKEKYDKYTSERATNSPENNLNATMRRTARSHGQVSESLLKLLNQLLCQDPEQRISSKDAMDADYFFESPIMTDVEKMKNIMNFKLENVHEKNVKERKQMESEKGK</sequence>
<dbReference type="PROSITE" id="PS00108">
    <property type="entry name" value="PROTEIN_KINASE_ST"/>
    <property type="match status" value="1"/>
</dbReference>
<dbReference type="SMART" id="SM00220">
    <property type="entry name" value="S_TKc"/>
    <property type="match status" value="1"/>
</dbReference>
<dbReference type="GO" id="GO:0005634">
    <property type="term" value="C:nucleus"/>
    <property type="evidence" value="ECO:0007669"/>
    <property type="project" value="TreeGrafter"/>
</dbReference>
<dbReference type="FunFam" id="1.10.510.10:FF:000624">
    <property type="entry name" value="Mitogen-activated protein kinase"/>
    <property type="match status" value="1"/>
</dbReference>
<keyword evidence="2" id="KW-0723">Serine/threonine-protein kinase</keyword>
<dbReference type="InterPro" id="IPR011009">
    <property type="entry name" value="Kinase-like_dom_sf"/>
</dbReference>
<evidence type="ECO:0000256" key="5">
    <source>
        <dbReference type="ARBA" id="ARBA00022777"/>
    </source>
</evidence>
<keyword evidence="5" id="KW-0418">Kinase</keyword>
<keyword evidence="3" id="KW-0808">Transferase</keyword>
<gene>
    <name evidence="12" type="ORF">TrLO_g11194</name>
</gene>
<dbReference type="OrthoDB" id="28397at2759"/>
<keyword evidence="4" id="KW-0547">Nucleotide-binding</keyword>
<evidence type="ECO:0000256" key="1">
    <source>
        <dbReference type="ARBA" id="ARBA00006485"/>
    </source>
</evidence>
<dbReference type="InterPro" id="IPR000719">
    <property type="entry name" value="Prot_kinase_dom"/>
</dbReference>
<dbReference type="GO" id="GO:0005524">
    <property type="term" value="F:ATP binding"/>
    <property type="evidence" value="ECO:0007669"/>
    <property type="project" value="UniProtKB-KW"/>
</dbReference>
<comment type="caution">
    <text evidence="12">The sequence shown here is derived from an EMBL/GenBank/DDBJ whole genome shotgun (WGS) entry which is preliminary data.</text>
</comment>
<dbReference type="InterPro" id="IPR008271">
    <property type="entry name" value="Ser/Thr_kinase_AS"/>
</dbReference>
<organism evidence="12 13">
    <name type="scientific">Triparma laevis f. longispina</name>
    <dbReference type="NCBI Taxonomy" id="1714387"/>
    <lineage>
        <taxon>Eukaryota</taxon>
        <taxon>Sar</taxon>
        <taxon>Stramenopiles</taxon>
        <taxon>Ochrophyta</taxon>
        <taxon>Bolidophyceae</taxon>
        <taxon>Parmales</taxon>
        <taxon>Triparmaceae</taxon>
        <taxon>Triparma</taxon>
    </lineage>
</organism>
<dbReference type="AlphaFoldDB" id="A0A9W7CPK2"/>
<evidence type="ECO:0000256" key="9">
    <source>
        <dbReference type="ARBA" id="ARBA00041902"/>
    </source>
</evidence>
<dbReference type="Pfam" id="PF00069">
    <property type="entry name" value="Pkinase"/>
    <property type="match status" value="1"/>
</dbReference>
<feature type="domain" description="Protein kinase" evidence="11">
    <location>
        <begin position="1"/>
        <end position="231"/>
    </location>
</feature>
<dbReference type="Gene3D" id="1.10.510.10">
    <property type="entry name" value="Transferase(Phosphotransferase) domain 1"/>
    <property type="match status" value="1"/>
</dbReference>
<evidence type="ECO:0000256" key="7">
    <source>
        <dbReference type="ARBA" id="ARBA00038543"/>
    </source>
</evidence>
<evidence type="ECO:0000313" key="12">
    <source>
        <dbReference type="EMBL" id="GMI08729.1"/>
    </source>
</evidence>
<proteinExistence type="inferred from homology"/>